<reference evidence="1 2" key="1">
    <citation type="journal article" date="2015" name="Genome Announc.">
        <title>Expanding the biotechnology potential of lactobacilli through comparative genomics of 213 strains and associated genera.</title>
        <authorList>
            <person name="Sun Z."/>
            <person name="Harris H.M."/>
            <person name="McCann A."/>
            <person name="Guo C."/>
            <person name="Argimon S."/>
            <person name="Zhang W."/>
            <person name="Yang X."/>
            <person name="Jeffery I.B."/>
            <person name="Cooney J.C."/>
            <person name="Kagawa T.F."/>
            <person name="Liu W."/>
            <person name="Song Y."/>
            <person name="Salvetti E."/>
            <person name="Wrobel A."/>
            <person name="Rasinkangas P."/>
            <person name="Parkhill J."/>
            <person name="Rea M.C."/>
            <person name="O'Sullivan O."/>
            <person name="Ritari J."/>
            <person name="Douillard F.P."/>
            <person name="Paul Ross R."/>
            <person name="Yang R."/>
            <person name="Briner A.E."/>
            <person name="Felis G.E."/>
            <person name="de Vos W.M."/>
            <person name="Barrangou R."/>
            <person name="Klaenhammer T.R."/>
            <person name="Caufield P.W."/>
            <person name="Cui Y."/>
            <person name="Zhang H."/>
            <person name="O'Toole P.W."/>
        </authorList>
    </citation>
    <scope>NUCLEOTIDE SEQUENCE [LARGE SCALE GENOMIC DNA]</scope>
    <source>
        <strain evidence="1 2">DSM 19972</strain>
    </source>
</reference>
<keyword evidence="2" id="KW-1185">Reference proteome</keyword>
<name>A0A0R1MEE5_9LACO</name>
<evidence type="ECO:0000313" key="2">
    <source>
        <dbReference type="Proteomes" id="UP000051686"/>
    </source>
</evidence>
<proteinExistence type="predicted"/>
<accession>A0A0R1MEE5</accession>
<gene>
    <name evidence="1" type="ORF">FD46_GL001366</name>
</gene>
<dbReference type="STRING" id="1423777.FD46_GL001366"/>
<dbReference type="Proteomes" id="UP000051686">
    <property type="component" value="Unassembled WGS sequence"/>
</dbReference>
<dbReference type="AlphaFoldDB" id="A0A0R1MEE5"/>
<organism evidence="1 2">
    <name type="scientific">Liquorilactobacillus oeni DSM 19972</name>
    <dbReference type="NCBI Taxonomy" id="1423777"/>
    <lineage>
        <taxon>Bacteria</taxon>
        <taxon>Bacillati</taxon>
        <taxon>Bacillota</taxon>
        <taxon>Bacilli</taxon>
        <taxon>Lactobacillales</taxon>
        <taxon>Lactobacillaceae</taxon>
        <taxon>Liquorilactobacillus</taxon>
    </lineage>
</organism>
<evidence type="ECO:0008006" key="3">
    <source>
        <dbReference type="Google" id="ProtNLM"/>
    </source>
</evidence>
<comment type="caution">
    <text evidence="1">The sequence shown here is derived from an EMBL/GenBank/DDBJ whole genome shotgun (WGS) entry which is preliminary data.</text>
</comment>
<evidence type="ECO:0000313" key="1">
    <source>
        <dbReference type="EMBL" id="KRL04244.1"/>
    </source>
</evidence>
<dbReference type="PATRIC" id="fig|1423777.3.peg.1412"/>
<sequence length="162" mass="18910">MKVEEKNYLDVKKMLDAARLQRTTGQPSFGQQRDTALFFELNVRLAELLGNFNRKKGIDFMDDFCLSAAAFLKIANEKKWTYLVLLTDKKISILEQKDKSKFIAQDYLILQKMLNKSYFERNAPAFVHAWHIFIKLGLVDFKFSATEIENAFLKKLMEGKKN</sequence>
<protein>
    <recommendedName>
        <fullName evidence="3">dUTPase</fullName>
    </recommendedName>
</protein>
<dbReference type="EMBL" id="AZEH01000039">
    <property type="protein sequence ID" value="KRL04244.1"/>
    <property type="molecule type" value="Genomic_DNA"/>
</dbReference>
<dbReference type="RefSeq" id="WP_235805583.1">
    <property type="nucleotide sequence ID" value="NZ_AZEH01000039.1"/>
</dbReference>